<dbReference type="AlphaFoldDB" id="A0A1E1K6M4"/>
<organism evidence="1 2">
    <name type="scientific">Rhynchosporium graminicola</name>
    <dbReference type="NCBI Taxonomy" id="2792576"/>
    <lineage>
        <taxon>Eukaryota</taxon>
        <taxon>Fungi</taxon>
        <taxon>Dikarya</taxon>
        <taxon>Ascomycota</taxon>
        <taxon>Pezizomycotina</taxon>
        <taxon>Leotiomycetes</taxon>
        <taxon>Helotiales</taxon>
        <taxon>Ploettnerulaceae</taxon>
        <taxon>Rhynchosporium</taxon>
    </lineage>
</organism>
<gene>
    <name evidence="1" type="ORF">RCO7_14291</name>
</gene>
<evidence type="ECO:0000313" key="1">
    <source>
        <dbReference type="EMBL" id="CZS93756.1"/>
    </source>
</evidence>
<name>A0A1E1K6M4_9HELO</name>
<dbReference type="EMBL" id="FJUW01000007">
    <property type="protein sequence ID" value="CZS93756.1"/>
    <property type="molecule type" value="Genomic_DNA"/>
</dbReference>
<reference evidence="2" key="1">
    <citation type="submission" date="2016-03" db="EMBL/GenBank/DDBJ databases">
        <authorList>
            <person name="Ploux O."/>
        </authorList>
    </citation>
    <scope>NUCLEOTIDE SEQUENCE [LARGE SCALE GENOMIC DNA]</scope>
    <source>
        <strain evidence="2">UK7</strain>
    </source>
</reference>
<comment type="caution">
    <text evidence="1">The sequence shown here is derived from an EMBL/GenBank/DDBJ whole genome shotgun (WGS) entry which is preliminary data.</text>
</comment>
<accession>A0A1E1K6M4</accession>
<keyword evidence="2" id="KW-1185">Reference proteome</keyword>
<dbReference type="Proteomes" id="UP000178129">
    <property type="component" value="Unassembled WGS sequence"/>
</dbReference>
<evidence type="ECO:0000313" key="2">
    <source>
        <dbReference type="Proteomes" id="UP000178129"/>
    </source>
</evidence>
<sequence>MSQNDNSYSNPLATNVPHITLVYVEFCSAPREALSVDGGPSKIKWRSLTANSGSSIIIPHRINGGRLELFKMI</sequence>
<protein>
    <submittedName>
        <fullName evidence="1">Uncharacterized protein</fullName>
    </submittedName>
</protein>
<proteinExistence type="predicted"/>
<dbReference type="InParanoid" id="A0A1E1K6M4"/>